<feature type="domain" description="SPOR" evidence="2">
    <location>
        <begin position="46"/>
        <end position="129"/>
    </location>
</feature>
<dbReference type="STRING" id="1678841.TBC1_11240"/>
<keyword evidence="4" id="KW-1185">Reference proteome</keyword>
<dbReference type="InterPro" id="IPR036680">
    <property type="entry name" value="SPOR-like_sf"/>
</dbReference>
<dbReference type="EMBL" id="DF968182">
    <property type="protein sequence ID" value="GAP42111.1"/>
    <property type="molecule type" value="Genomic_DNA"/>
</dbReference>
<dbReference type="SUPFAM" id="SSF110997">
    <property type="entry name" value="Sporulation related repeat"/>
    <property type="match status" value="1"/>
</dbReference>
<accession>A0A0S7C0D4</accession>
<dbReference type="OrthoDB" id="2473397at2"/>
<dbReference type="InterPro" id="IPR007730">
    <property type="entry name" value="SPOR-like_dom"/>
</dbReference>
<dbReference type="PROSITE" id="PS51724">
    <property type="entry name" value="SPOR"/>
    <property type="match status" value="1"/>
</dbReference>
<sequence length="139" mass="16115">MRFIILIASFTLWGSIAFAQQGRVQIIGDERIDLLIEKHKYLNRHQSTLDGWRIQIFFDSGTNSKRRATDALNRFSSRYHEVKAYLSFKEPYYRVRVGDFRTRLEAEGFLQNIKADYPNAFTVSDKINPPPLAVPASSE</sequence>
<evidence type="ECO:0000256" key="1">
    <source>
        <dbReference type="SAM" id="SignalP"/>
    </source>
</evidence>
<evidence type="ECO:0000259" key="2">
    <source>
        <dbReference type="PROSITE" id="PS51724"/>
    </source>
</evidence>
<organism evidence="3">
    <name type="scientific">Lentimicrobium saccharophilum</name>
    <dbReference type="NCBI Taxonomy" id="1678841"/>
    <lineage>
        <taxon>Bacteria</taxon>
        <taxon>Pseudomonadati</taxon>
        <taxon>Bacteroidota</taxon>
        <taxon>Bacteroidia</taxon>
        <taxon>Bacteroidales</taxon>
        <taxon>Lentimicrobiaceae</taxon>
        <taxon>Lentimicrobium</taxon>
    </lineage>
</organism>
<keyword evidence="1" id="KW-0732">Signal</keyword>
<dbReference type="GO" id="GO:0042834">
    <property type="term" value="F:peptidoglycan binding"/>
    <property type="evidence" value="ECO:0007669"/>
    <property type="project" value="InterPro"/>
</dbReference>
<dbReference type="Proteomes" id="UP000053091">
    <property type="component" value="Unassembled WGS sequence"/>
</dbReference>
<dbReference type="Gene3D" id="3.30.70.1070">
    <property type="entry name" value="Sporulation related repeat"/>
    <property type="match status" value="1"/>
</dbReference>
<dbReference type="RefSeq" id="WP_062037321.1">
    <property type="nucleotide sequence ID" value="NZ_DF968182.1"/>
</dbReference>
<proteinExistence type="predicted"/>
<dbReference type="Pfam" id="PF05036">
    <property type="entry name" value="SPOR"/>
    <property type="match status" value="1"/>
</dbReference>
<dbReference type="PATRIC" id="fig|1678841.3.peg.279"/>
<evidence type="ECO:0000313" key="4">
    <source>
        <dbReference type="Proteomes" id="UP000053091"/>
    </source>
</evidence>
<evidence type="ECO:0000313" key="3">
    <source>
        <dbReference type="EMBL" id="GAP42111.1"/>
    </source>
</evidence>
<name>A0A0S7C0D4_9BACT</name>
<reference evidence="3" key="1">
    <citation type="journal article" date="2015" name="Genome Announc.">
        <title>Draft Genome Sequence of Bacteroidales Strain TBC1, a Novel Isolate from a Methanogenic Wastewater Treatment System.</title>
        <authorList>
            <person name="Tourlousse D.M."/>
            <person name="Matsuura N."/>
            <person name="Sun L."/>
            <person name="Toyonaga M."/>
            <person name="Kuroda K."/>
            <person name="Ohashi A."/>
            <person name="Cruz R."/>
            <person name="Yamaguchi T."/>
            <person name="Sekiguchi Y."/>
        </authorList>
    </citation>
    <scope>NUCLEOTIDE SEQUENCE [LARGE SCALE GENOMIC DNA]</scope>
    <source>
        <strain evidence="3">TBC1</strain>
    </source>
</reference>
<dbReference type="AlphaFoldDB" id="A0A0S7C0D4"/>
<protein>
    <submittedName>
        <fullName evidence="3">Protein containing sporulation related domain</fullName>
    </submittedName>
</protein>
<gene>
    <name evidence="3" type="ORF">TBC1_11240</name>
</gene>
<feature type="chain" id="PRO_5006633447" evidence="1">
    <location>
        <begin position="20"/>
        <end position="139"/>
    </location>
</feature>
<feature type="signal peptide" evidence="1">
    <location>
        <begin position="1"/>
        <end position="19"/>
    </location>
</feature>